<name>A0A4U5NWB9_STECR</name>
<evidence type="ECO:0000313" key="1">
    <source>
        <dbReference type="EMBL" id="TKR87600.1"/>
    </source>
</evidence>
<reference evidence="1 2" key="2">
    <citation type="journal article" date="2019" name="G3 (Bethesda)">
        <title>Hybrid Assembly of the Genome of the Entomopathogenic Nematode Steinernema carpocapsae Identifies the X-Chromosome.</title>
        <authorList>
            <person name="Serra L."/>
            <person name="Macchietto M."/>
            <person name="Macias-Munoz A."/>
            <person name="McGill C.J."/>
            <person name="Rodriguez I.M."/>
            <person name="Rodriguez B."/>
            <person name="Murad R."/>
            <person name="Mortazavi A."/>
        </authorList>
    </citation>
    <scope>NUCLEOTIDE SEQUENCE [LARGE SCALE GENOMIC DNA]</scope>
    <source>
        <strain evidence="1 2">ALL</strain>
    </source>
</reference>
<proteinExistence type="predicted"/>
<reference evidence="1 2" key="1">
    <citation type="journal article" date="2015" name="Genome Biol.">
        <title>Comparative genomics of Steinernema reveals deeply conserved gene regulatory networks.</title>
        <authorList>
            <person name="Dillman A.R."/>
            <person name="Macchietto M."/>
            <person name="Porter C.F."/>
            <person name="Rogers A."/>
            <person name="Williams B."/>
            <person name="Antoshechkin I."/>
            <person name="Lee M.M."/>
            <person name="Goodwin Z."/>
            <person name="Lu X."/>
            <person name="Lewis E.E."/>
            <person name="Goodrich-Blair H."/>
            <person name="Stock S.P."/>
            <person name="Adams B.J."/>
            <person name="Sternberg P.W."/>
            <person name="Mortazavi A."/>
        </authorList>
    </citation>
    <scope>NUCLEOTIDE SEQUENCE [LARGE SCALE GENOMIC DNA]</scope>
    <source>
        <strain evidence="1 2">ALL</strain>
    </source>
</reference>
<evidence type="ECO:0000313" key="2">
    <source>
        <dbReference type="Proteomes" id="UP000298663"/>
    </source>
</evidence>
<protein>
    <submittedName>
        <fullName evidence="1">Uncharacterized protein</fullName>
    </submittedName>
</protein>
<accession>A0A4U5NWB9</accession>
<comment type="caution">
    <text evidence="1">The sequence shown here is derived from an EMBL/GenBank/DDBJ whole genome shotgun (WGS) entry which is preliminary data.</text>
</comment>
<organism evidence="1 2">
    <name type="scientific">Steinernema carpocapsae</name>
    <name type="common">Entomopathogenic nematode</name>
    <dbReference type="NCBI Taxonomy" id="34508"/>
    <lineage>
        <taxon>Eukaryota</taxon>
        <taxon>Metazoa</taxon>
        <taxon>Ecdysozoa</taxon>
        <taxon>Nematoda</taxon>
        <taxon>Chromadorea</taxon>
        <taxon>Rhabditida</taxon>
        <taxon>Tylenchina</taxon>
        <taxon>Panagrolaimomorpha</taxon>
        <taxon>Strongyloidoidea</taxon>
        <taxon>Steinernematidae</taxon>
        <taxon>Steinernema</taxon>
    </lineage>
</organism>
<gene>
    <name evidence="1" type="ORF">L596_011973</name>
</gene>
<dbReference type="AlphaFoldDB" id="A0A4U5NWB9"/>
<keyword evidence="2" id="KW-1185">Reference proteome</keyword>
<sequence>MAARLAHVIWSFPVVLESFPTAKLLSISKTSPAEDLFVVRENTRFGVRSHTPEHTSSCDRIAAIFVVENFE</sequence>
<dbReference type="Proteomes" id="UP000298663">
    <property type="component" value="Unassembled WGS sequence"/>
</dbReference>
<dbReference type="EMBL" id="AZBU02000003">
    <property type="protein sequence ID" value="TKR87600.1"/>
    <property type="molecule type" value="Genomic_DNA"/>
</dbReference>